<evidence type="ECO:0000313" key="1">
    <source>
        <dbReference type="EMBL" id="CDH61268.1"/>
    </source>
</evidence>
<organism evidence="1 2">
    <name type="scientific">Lichtheimia corymbifera JMRC:FSU:9682</name>
    <dbReference type="NCBI Taxonomy" id="1263082"/>
    <lineage>
        <taxon>Eukaryota</taxon>
        <taxon>Fungi</taxon>
        <taxon>Fungi incertae sedis</taxon>
        <taxon>Mucoromycota</taxon>
        <taxon>Mucoromycotina</taxon>
        <taxon>Mucoromycetes</taxon>
        <taxon>Mucorales</taxon>
        <taxon>Lichtheimiaceae</taxon>
        <taxon>Lichtheimia</taxon>
    </lineage>
</organism>
<keyword evidence="2" id="KW-1185">Reference proteome</keyword>
<protein>
    <submittedName>
        <fullName evidence="1">Uncharacterized protein</fullName>
    </submittedName>
</protein>
<dbReference type="EMBL" id="CBTN010000168">
    <property type="protein sequence ID" value="CDH61268.1"/>
    <property type="molecule type" value="Genomic_DNA"/>
</dbReference>
<dbReference type="Proteomes" id="UP000027586">
    <property type="component" value="Unassembled WGS sequence"/>
</dbReference>
<dbReference type="VEuPathDB" id="FungiDB:LCOR_12047.1"/>
<reference evidence="1" key="1">
    <citation type="submission" date="2013-08" db="EMBL/GenBank/DDBJ databases">
        <title>Gene expansion shapes genome architecture in the human pathogen Lichtheimia corymbifera: an evolutionary genomics analysis in the ancient terrestrial Mucorales (Mucoromycotina).</title>
        <authorList>
            <person name="Schwartze V.U."/>
            <person name="Winter S."/>
            <person name="Shelest E."/>
            <person name="Marcet-Houben M."/>
            <person name="Horn F."/>
            <person name="Wehner S."/>
            <person name="Hoffmann K."/>
            <person name="Riege K."/>
            <person name="Sammeth M."/>
            <person name="Nowrousian M."/>
            <person name="Valiante V."/>
            <person name="Linde J."/>
            <person name="Jacobsen I.D."/>
            <person name="Marz M."/>
            <person name="Brakhage A.A."/>
            <person name="Gabaldon T."/>
            <person name="Bocker S."/>
            <person name="Voigt K."/>
        </authorList>
    </citation>
    <scope>NUCLEOTIDE SEQUENCE [LARGE SCALE GENOMIC DNA]</scope>
    <source>
        <strain evidence="1">FSU 9682</strain>
    </source>
</reference>
<comment type="caution">
    <text evidence="1">The sequence shown here is derived from an EMBL/GenBank/DDBJ whole genome shotgun (WGS) entry which is preliminary data.</text>
</comment>
<sequence length="66" mass="7347">MDYSNEWIVSATSNSIHVVGVISSFIPRSGASGYRQFDAHPEMKVSYRLITSALRTSLYIFGVADF</sequence>
<accession>A0A068SFX9</accession>
<gene>
    <name evidence="1" type="ORF">LCOR_12047.1</name>
</gene>
<dbReference type="AlphaFoldDB" id="A0A068SFX9"/>
<evidence type="ECO:0000313" key="2">
    <source>
        <dbReference type="Proteomes" id="UP000027586"/>
    </source>
</evidence>
<proteinExistence type="predicted"/>
<name>A0A068SFX9_9FUNG</name>